<dbReference type="EMBL" id="JBHLZN010000001">
    <property type="protein sequence ID" value="MFB9885842.1"/>
    <property type="molecule type" value="Genomic_DNA"/>
</dbReference>
<dbReference type="PROSITE" id="PS51857">
    <property type="entry name" value="CSD_2"/>
    <property type="match status" value="1"/>
</dbReference>
<sequence length="208" mass="23295">MRYQGKLTDWNDAKGFGFVEPNGGGAKALVHIKAFTSPSRRPINGDLISYSLHQQQGGRYQAQQISLLNDRSRPEQARRPSRRLGSFFTLMFCLGLAAMALLGRLPLELLYFYAGISLLSVIFYGLDKSAARGNRWRTPESQLHLLALAGGWPGAFWAQNRFRHKTNKGKFIAVYWLTVAANLAGLYWLLSAGHPWLTRVLATLDSLL</sequence>
<dbReference type="InterPro" id="IPR010718">
    <property type="entry name" value="DUF1294"/>
</dbReference>
<comment type="caution">
    <text evidence="4">The sequence shown here is derived from an EMBL/GenBank/DDBJ whole genome shotgun (WGS) entry which is preliminary data.</text>
</comment>
<feature type="domain" description="CSD" evidence="3">
    <location>
        <begin position="2"/>
        <end position="67"/>
    </location>
</feature>
<feature type="transmembrane region" description="Helical" evidence="2">
    <location>
        <begin position="109"/>
        <end position="126"/>
    </location>
</feature>
<feature type="transmembrane region" description="Helical" evidence="2">
    <location>
        <begin position="171"/>
        <end position="190"/>
    </location>
</feature>
<evidence type="ECO:0000256" key="2">
    <source>
        <dbReference type="SAM" id="Phobius"/>
    </source>
</evidence>
<accession>A0ABV5Z9B7</accession>
<dbReference type="SUPFAM" id="SSF50249">
    <property type="entry name" value="Nucleic acid-binding proteins"/>
    <property type="match status" value="1"/>
</dbReference>
<gene>
    <name evidence="4" type="ORF">ACFFLH_05420</name>
</gene>
<dbReference type="InterPro" id="IPR012340">
    <property type="entry name" value="NA-bd_OB-fold"/>
</dbReference>
<keyword evidence="5" id="KW-1185">Reference proteome</keyword>
<dbReference type="RefSeq" id="WP_027313899.1">
    <property type="nucleotide sequence ID" value="NZ_JBHLZN010000001.1"/>
</dbReference>
<dbReference type="SMART" id="SM00357">
    <property type="entry name" value="CSP"/>
    <property type="match status" value="1"/>
</dbReference>
<feature type="transmembrane region" description="Helical" evidence="2">
    <location>
        <begin position="84"/>
        <end position="103"/>
    </location>
</feature>
<dbReference type="Gene3D" id="2.40.50.140">
    <property type="entry name" value="Nucleic acid-binding proteins"/>
    <property type="match status" value="1"/>
</dbReference>
<name>A0ABV5Z9B7_9GAMM</name>
<dbReference type="InterPro" id="IPR011129">
    <property type="entry name" value="CSD"/>
</dbReference>
<keyword evidence="1" id="KW-0597">Phosphoprotein</keyword>
<dbReference type="CDD" id="cd04458">
    <property type="entry name" value="CSP_CDS"/>
    <property type="match status" value="1"/>
</dbReference>
<evidence type="ECO:0000313" key="5">
    <source>
        <dbReference type="Proteomes" id="UP001589628"/>
    </source>
</evidence>
<evidence type="ECO:0000313" key="4">
    <source>
        <dbReference type="EMBL" id="MFB9885842.1"/>
    </source>
</evidence>
<protein>
    <submittedName>
        <fullName evidence="4">DUF1294 domain-containing protein</fullName>
    </submittedName>
</protein>
<reference evidence="4 5" key="1">
    <citation type="submission" date="2024-09" db="EMBL/GenBank/DDBJ databases">
        <authorList>
            <person name="Sun Q."/>
            <person name="Mori K."/>
        </authorList>
    </citation>
    <scope>NUCLEOTIDE SEQUENCE [LARGE SCALE GENOMIC DNA]</scope>
    <source>
        <strain evidence="4 5">ATCC 51285</strain>
    </source>
</reference>
<keyword evidence="2" id="KW-0812">Transmembrane</keyword>
<dbReference type="InterPro" id="IPR002059">
    <property type="entry name" value="CSP_DNA-bd"/>
</dbReference>
<dbReference type="PANTHER" id="PTHR12962">
    <property type="entry name" value="CALCIUM-REGULATED HEAT STABLE PROTEIN CRHSP-24-RELATED"/>
    <property type="match status" value="1"/>
</dbReference>
<keyword evidence="2" id="KW-1133">Transmembrane helix</keyword>
<evidence type="ECO:0000259" key="3">
    <source>
        <dbReference type="PROSITE" id="PS51857"/>
    </source>
</evidence>
<proteinExistence type="predicted"/>
<dbReference type="Proteomes" id="UP001589628">
    <property type="component" value="Unassembled WGS sequence"/>
</dbReference>
<evidence type="ECO:0000256" key="1">
    <source>
        <dbReference type="ARBA" id="ARBA00022553"/>
    </source>
</evidence>
<organism evidence="4 5">
    <name type="scientific">Balneatrix alpica</name>
    <dbReference type="NCBI Taxonomy" id="75684"/>
    <lineage>
        <taxon>Bacteria</taxon>
        <taxon>Pseudomonadati</taxon>
        <taxon>Pseudomonadota</taxon>
        <taxon>Gammaproteobacteria</taxon>
        <taxon>Oceanospirillales</taxon>
        <taxon>Balneatrichaceae</taxon>
        <taxon>Balneatrix</taxon>
    </lineage>
</organism>
<dbReference type="Pfam" id="PF00313">
    <property type="entry name" value="CSD"/>
    <property type="match status" value="1"/>
</dbReference>
<dbReference type="PANTHER" id="PTHR12962:SF1">
    <property type="entry name" value="COLD SHOCK DOMAIN-CONTAINING PROTEIN CG9705"/>
    <property type="match status" value="1"/>
</dbReference>
<keyword evidence="2" id="KW-0472">Membrane</keyword>
<dbReference type="InterPro" id="IPR052069">
    <property type="entry name" value="Ca-reg_mRNA-binding_domain"/>
</dbReference>
<dbReference type="Pfam" id="PF06961">
    <property type="entry name" value="DUF1294"/>
    <property type="match status" value="1"/>
</dbReference>